<name>A0A6T6CP91_9RHOD</name>
<dbReference type="InterPro" id="IPR050872">
    <property type="entry name" value="PPR_P_subfamily"/>
</dbReference>
<gene>
    <name evidence="3" type="ORF">CCAE0312_LOCUS8339</name>
    <name evidence="4" type="ORF">CCAE0312_LOCUS8340</name>
</gene>
<dbReference type="NCBIfam" id="TIGR00756">
    <property type="entry name" value="PPR"/>
    <property type="match status" value="3"/>
</dbReference>
<dbReference type="InterPro" id="IPR011990">
    <property type="entry name" value="TPR-like_helical_dom_sf"/>
</dbReference>
<dbReference type="PANTHER" id="PTHR46128">
    <property type="entry name" value="MITOCHONDRIAL GROUP I INTRON SPLICING FACTOR CCM1"/>
    <property type="match status" value="1"/>
</dbReference>
<evidence type="ECO:0000256" key="1">
    <source>
        <dbReference type="ARBA" id="ARBA00007626"/>
    </source>
</evidence>
<dbReference type="Pfam" id="PF01535">
    <property type="entry name" value="PPR"/>
    <property type="match status" value="3"/>
</dbReference>
<dbReference type="PROSITE" id="PS51375">
    <property type="entry name" value="PPR"/>
    <property type="match status" value="2"/>
</dbReference>
<dbReference type="Gene3D" id="1.25.40.10">
    <property type="entry name" value="Tetratricopeptide repeat domain"/>
    <property type="match status" value="3"/>
</dbReference>
<sequence length="643" mass="70746">MSPFRKAAGMQRASRVVKAALDRETKRAGLSQGLGAHILAEHADAYRAIIMSSGRELPASSPNTGIKNEELGRQRVSMRMPVDGIGSRRERLSGLGNFVRESRETWFSDRRKETPENFNKWIRILGVQGKALDVIAVLNEMEERGLKVSDYTLTAAAKACGDAEYLDGVREVARRLGSPSSVTRVVRTAVATALFRCGEREEALTFLTRSEAHQTNGHGLFLGEGFEDLSRFPDDGDVVMWTSVMKNYIDERKYSHAWKVLELMRIRGVEPDLVTLNILIACAAKSGETARAAALVEEMRLLGLHPDTVTYASLAHAYATAGDLAGTRAALGQAVESGLLMNQDMFCILMFAHAQVRDYRGAEATLQEIRERFPIHESILPAFSSLLTAYARTLHSEFSSLRRALPRHVESDELETKSNTAEEAKAMELDEVLNDRADAVMRELKEGGVALNTQTINTYLLVKAASCVPERLQEAMNVFVSAFPPTGSGVTATGMGVQGSGKEPKSLRPDQYTFSILVRAFGEQRNPNGALSVLRLMEQNYSLRPSAVVLLQAAHACCKGGLFDGALDLIRDARGRGIVLGPHTEPRVHQSLIALAAHFARADQRRILAVFYDILRLQHQVRLDAPNSPKYQSHRSPLRTGGP</sequence>
<dbReference type="AlphaFoldDB" id="A0A6T6CP91"/>
<dbReference type="EMBL" id="HBGH01014961">
    <property type="protein sequence ID" value="CAD9236247.1"/>
    <property type="molecule type" value="Transcribed_RNA"/>
</dbReference>
<reference evidence="3" key="1">
    <citation type="submission" date="2021-01" db="EMBL/GenBank/DDBJ databases">
        <authorList>
            <person name="Corre E."/>
            <person name="Pelletier E."/>
            <person name="Niang G."/>
            <person name="Scheremetjew M."/>
            <person name="Finn R."/>
            <person name="Kale V."/>
            <person name="Holt S."/>
            <person name="Cochrane G."/>
            <person name="Meng A."/>
            <person name="Brown T."/>
            <person name="Cohen L."/>
        </authorList>
    </citation>
    <scope>NUCLEOTIDE SEQUENCE</scope>
    <source>
        <strain evidence="3">SAG 36.94</strain>
    </source>
</reference>
<evidence type="ECO:0008006" key="5">
    <source>
        <dbReference type="Google" id="ProtNLM"/>
    </source>
</evidence>
<protein>
    <recommendedName>
        <fullName evidence="5">Pentacotripeptide-repeat region of PRORP domain-containing protein</fullName>
    </recommendedName>
</protein>
<evidence type="ECO:0000313" key="3">
    <source>
        <dbReference type="EMBL" id="CAD9236246.1"/>
    </source>
</evidence>
<evidence type="ECO:0000313" key="4">
    <source>
        <dbReference type="EMBL" id="CAD9236247.1"/>
    </source>
</evidence>
<feature type="repeat" description="PPR" evidence="2">
    <location>
        <begin position="237"/>
        <end position="271"/>
    </location>
</feature>
<comment type="similarity">
    <text evidence="1">Belongs to the PPR family. P subfamily.</text>
</comment>
<accession>A0A6T6CP91</accession>
<organism evidence="3">
    <name type="scientific">Compsopogon caeruleus</name>
    <dbReference type="NCBI Taxonomy" id="31354"/>
    <lineage>
        <taxon>Eukaryota</taxon>
        <taxon>Rhodophyta</taxon>
        <taxon>Compsopogonophyceae</taxon>
        <taxon>Compsopogonales</taxon>
        <taxon>Compsopogonaceae</taxon>
        <taxon>Compsopogon</taxon>
    </lineage>
</organism>
<dbReference type="EMBL" id="HBGH01014960">
    <property type="protein sequence ID" value="CAD9236246.1"/>
    <property type="molecule type" value="Transcribed_RNA"/>
</dbReference>
<dbReference type="Pfam" id="PF13041">
    <property type="entry name" value="PPR_2"/>
    <property type="match status" value="1"/>
</dbReference>
<evidence type="ECO:0000256" key="2">
    <source>
        <dbReference type="PROSITE-ProRule" id="PRU00708"/>
    </source>
</evidence>
<dbReference type="InterPro" id="IPR002885">
    <property type="entry name" value="PPR_rpt"/>
</dbReference>
<dbReference type="PANTHER" id="PTHR46128:SF329">
    <property type="entry name" value="MITOCHONDRIAL GROUP I INTRON SPLICING FACTOR DMR1"/>
    <property type="match status" value="1"/>
</dbReference>
<proteinExistence type="inferred from homology"/>
<feature type="repeat" description="PPR" evidence="2">
    <location>
        <begin position="272"/>
        <end position="306"/>
    </location>
</feature>